<evidence type="ECO:0000259" key="3">
    <source>
        <dbReference type="Pfam" id="PF12850"/>
    </source>
</evidence>
<evidence type="ECO:0000313" key="6">
    <source>
        <dbReference type="Proteomes" id="UP000031546"/>
    </source>
</evidence>
<reference evidence="5" key="3">
    <citation type="submission" date="2022-12" db="EMBL/GenBank/DDBJ databases">
        <title>Genome analysis and biological profiling of marine Salinicoccus roseus MOSEL-ME25.</title>
        <authorList>
            <person name="Mirza F.T."/>
            <person name="Xie Y."/>
            <person name="Shinwari Z.K."/>
        </authorList>
    </citation>
    <scope>NUCLEOTIDE SEQUENCE</scope>
    <source>
        <strain evidence="5">MOSEL-ME25</strain>
    </source>
</reference>
<keyword evidence="2" id="KW-0479">Metal-binding</keyword>
<reference evidence="5" key="2">
    <citation type="submission" date="2020-04" db="EMBL/GenBank/DDBJ databases">
        <authorList>
            <person name="Tanveer F."/>
            <person name="Xie Y."/>
            <person name="Shinwari Z.K."/>
        </authorList>
    </citation>
    <scope>NUCLEOTIDE SEQUENCE</scope>
    <source>
        <strain evidence="5">MOSEL-ME25</strain>
    </source>
</reference>
<dbReference type="GO" id="GO:0046872">
    <property type="term" value="F:metal ion binding"/>
    <property type="evidence" value="ECO:0007669"/>
    <property type="project" value="UniProtKB-KW"/>
</dbReference>
<dbReference type="PANTHER" id="PTHR11124">
    <property type="entry name" value="VACUOLAR SORTING PROTEIN VPS29"/>
    <property type="match status" value="1"/>
</dbReference>
<comment type="caution">
    <text evidence="4">The sequence shown here is derived from an EMBL/GenBank/DDBJ whole genome shotgun (WGS) entry which is preliminary data.</text>
</comment>
<evidence type="ECO:0000256" key="1">
    <source>
        <dbReference type="ARBA" id="ARBA00008950"/>
    </source>
</evidence>
<comment type="similarity">
    <text evidence="1 2">Belongs to the metallophosphoesterase superfamily. YfcE family.</text>
</comment>
<reference evidence="4 6" key="1">
    <citation type="submission" date="2015-01" db="EMBL/GenBank/DDBJ databases">
        <title>Genome sequences of high lactate-tolerant strain Salinicoccus roseus W12 with industrial interest.</title>
        <authorList>
            <person name="Wang H."/>
            <person name="Yu B."/>
        </authorList>
    </citation>
    <scope>NUCLEOTIDE SEQUENCE [LARGE SCALE GENOMIC DNA]</scope>
    <source>
        <strain evidence="4 6">W12</strain>
    </source>
</reference>
<dbReference type="AlphaFoldDB" id="A0A0C2HKL7"/>
<dbReference type="SUPFAM" id="SSF56300">
    <property type="entry name" value="Metallo-dependent phosphatases"/>
    <property type="match status" value="1"/>
</dbReference>
<dbReference type="EMBL" id="JABEVU030000001">
    <property type="protein sequence ID" value="MDB0581465.1"/>
    <property type="molecule type" value="Genomic_DNA"/>
</dbReference>
<dbReference type="STRING" id="45670.SN16_11675"/>
<dbReference type="Proteomes" id="UP000031546">
    <property type="component" value="Unassembled WGS sequence"/>
</dbReference>
<dbReference type="GO" id="GO:0016787">
    <property type="term" value="F:hydrolase activity"/>
    <property type="evidence" value="ECO:0007669"/>
    <property type="project" value="UniProtKB-UniRule"/>
</dbReference>
<evidence type="ECO:0000313" key="7">
    <source>
        <dbReference type="Proteomes" id="UP000527860"/>
    </source>
</evidence>
<dbReference type="Gene3D" id="3.60.21.10">
    <property type="match status" value="1"/>
</dbReference>
<sequence>MRILIVSDNHGEKGIVYEAYGRNAGDLNIHLGDSEFNYDDTEMVHFERVRGNVDTDSRYPVEGHHETSGVFYTHGHYYDIKKGREVLADRAREYDATYAFYGHSHVAKAEDVGGVYCINPGSISNSKGELVESYAVLDTSSNVVTFLDREHEVIKEVDLDTL</sequence>
<proteinExistence type="inferred from homology"/>
<feature type="domain" description="Calcineurin-like phosphoesterase" evidence="3">
    <location>
        <begin position="1"/>
        <end position="141"/>
    </location>
</feature>
<evidence type="ECO:0000256" key="2">
    <source>
        <dbReference type="RuleBase" id="RU362039"/>
    </source>
</evidence>
<organism evidence="4 6">
    <name type="scientific">Salinicoccus roseus</name>
    <dbReference type="NCBI Taxonomy" id="45670"/>
    <lineage>
        <taxon>Bacteria</taxon>
        <taxon>Bacillati</taxon>
        <taxon>Bacillota</taxon>
        <taxon>Bacilli</taxon>
        <taxon>Bacillales</taxon>
        <taxon>Staphylococcaceae</taxon>
        <taxon>Salinicoccus</taxon>
    </lineage>
</organism>
<gene>
    <name evidence="5" type="ORF">F7P68_0013100</name>
    <name evidence="4" type="ORF">SN16_11675</name>
</gene>
<dbReference type="InterPro" id="IPR029052">
    <property type="entry name" value="Metallo-depent_PP-like"/>
</dbReference>
<dbReference type="InterPro" id="IPR000979">
    <property type="entry name" value="Phosphodiesterase_MJ0936/Vps29"/>
</dbReference>
<dbReference type="InterPro" id="IPR024654">
    <property type="entry name" value="Calcineurin-like_PHP_lpxH"/>
</dbReference>
<name>A0A0C2HKL7_9STAP</name>
<keyword evidence="7" id="KW-1185">Reference proteome</keyword>
<dbReference type="EMBL" id="JXII01000009">
    <property type="protein sequence ID" value="KIH70141.1"/>
    <property type="molecule type" value="Genomic_DNA"/>
</dbReference>
<dbReference type="EC" id="3.1.4.-" evidence="2"/>
<dbReference type="GeneID" id="77846201"/>
<comment type="cofactor">
    <cofactor evidence="2">
        <name>a divalent metal cation</name>
        <dbReference type="ChEBI" id="CHEBI:60240"/>
    </cofactor>
</comment>
<accession>A0A0C2HKL7</accession>
<protein>
    <recommendedName>
        <fullName evidence="2">Phosphoesterase</fullName>
        <ecNumber evidence="2">3.1.4.-</ecNumber>
    </recommendedName>
</protein>
<dbReference type="Proteomes" id="UP000527860">
    <property type="component" value="Unassembled WGS sequence"/>
</dbReference>
<dbReference type="NCBIfam" id="TIGR00040">
    <property type="entry name" value="yfcE"/>
    <property type="match status" value="1"/>
</dbReference>
<dbReference type="RefSeq" id="WP_040106778.1">
    <property type="nucleotide sequence ID" value="NZ_JABEVU030000001.1"/>
</dbReference>
<evidence type="ECO:0000313" key="5">
    <source>
        <dbReference type="EMBL" id="MDB0581465.1"/>
    </source>
</evidence>
<evidence type="ECO:0000313" key="4">
    <source>
        <dbReference type="EMBL" id="KIH70141.1"/>
    </source>
</evidence>
<dbReference type="Pfam" id="PF12850">
    <property type="entry name" value="Metallophos_2"/>
    <property type="match status" value="1"/>
</dbReference>